<comment type="similarity">
    <text evidence="1">Belongs to the CutA family.</text>
</comment>
<dbReference type="SUPFAM" id="SSF54913">
    <property type="entry name" value="GlnB-like"/>
    <property type="match status" value="1"/>
</dbReference>
<comment type="caution">
    <text evidence="2">The sequence shown here is derived from an EMBL/GenBank/DDBJ whole genome shotgun (WGS) entry which is preliminary data.</text>
</comment>
<evidence type="ECO:0000256" key="1">
    <source>
        <dbReference type="ARBA" id="ARBA00010169"/>
    </source>
</evidence>
<dbReference type="PANTHER" id="PTHR23419:SF8">
    <property type="entry name" value="FI09726P"/>
    <property type="match status" value="1"/>
</dbReference>
<name>A0A0H0XWM5_9SPHN</name>
<dbReference type="PATRIC" id="fig|874156.12.peg.850"/>
<dbReference type="EMBL" id="LBHU01000001">
    <property type="protein sequence ID" value="KLI64720.1"/>
    <property type="molecule type" value="Genomic_DNA"/>
</dbReference>
<dbReference type="OrthoDB" id="37622at2"/>
<dbReference type="Proteomes" id="UP000053455">
    <property type="component" value="Unassembled WGS sequence"/>
</dbReference>
<dbReference type="RefSeq" id="WP_047092585.1">
    <property type="nucleotide sequence ID" value="NZ_LDCP01000001.1"/>
</dbReference>
<keyword evidence="3" id="KW-1185">Reference proteome</keyword>
<dbReference type="PANTHER" id="PTHR23419">
    <property type="entry name" value="DIVALENT CATION TOLERANCE CUTA-RELATED"/>
    <property type="match status" value="1"/>
</dbReference>
<evidence type="ECO:0000313" key="2">
    <source>
        <dbReference type="EMBL" id="KLI64720.1"/>
    </source>
</evidence>
<dbReference type="STRING" id="874156.GCA_001021555_00461"/>
<evidence type="ECO:0000313" key="3">
    <source>
        <dbReference type="Proteomes" id="UP000053455"/>
    </source>
</evidence>
<dbReference type="InterPro" id="IPR011322">
    <property type="entry name" value="N-reg_PII-like_a/b"/>
</dbReference>
<gene>
    <name evidence="2" type="ORF">AAV99_04085</name>
</gene>
<dbReference type="GO" id="GO:0005507">
    <property type="term" value="F:copper ion binding"/>
    <property type="evidence" value="ECO:0007669"/>
    <property type="project" value="TreeGrafter"/>
</dbReference>
<protein>
    <submittedName>
        <fullName evidence="2">Divalent cation transporter</fullName>
    </submittedName>
</protein>
<dbReference type="GO" id="GO:0010038">
    <property type="term" value="P:response to metal ion"/>
    <property type="evidence" value="ECO:0007669"/>
    <property type="project" value="InterPro"/>
</dbReference>
<dbReference type="Gene3D" id="3.30.70.120">
    <property type="match status" value="1"/>
</dbReference>
<proteinExistence type="inferred from homology"/>
<dbReference type="InterPro" id="IPR004323">
    <property type="entry name" value="Ion_tolerance_CutA"/>
</dbReference>
<reference evidence="2 3" key="1">
    <citation type="submission" date="2015-04" db="EMBL/GenBank/DDBJ databases">
        <title>The draft genome sequence of Erythrobacter marinus HWDM-33.</title>
        <authorList>
            <person name="Zhuang L."/>
            <person name="Liu Y."/>
            <person name="Shao Z."/>
        </authorList>
    </citation>
    <scope>NUCLEOTIDE SEQUENCE [LARGE SCALE GENOMIC DNA]</scope>
    <source>
        <strain evidence="2 3">HWDM-33</strain>
    </source>
</reference>
<dbReference type="AlphaFoldDB" id="A0A0H0XWM5"/>
<dbReference type="Pfam" id="PF03091">
    <property type="entry name" value="CutA1"/>
    <property type="match status" value="1"/>
</dbReference>
<accession>A0A0H0XWM5</accession>
<dbReference type="InterPro" id="IPR015867">
    <property type="entry name" value="N-reg_PII/ATP_PRibTrfase_C"/>
</dbReference>
<sequence>MRNGAVSQVKAAMIWCPFGDTATAEAIAAVLVEEGLVACANIIPAITSVFRWQGEVQRASEAGALFKTTQKLLGPAVERLVSLHPYDTPAIIGWHADHAAPATLDWLSAQTAPLEE</sequence>
<organism evidence="2 3">
    <name type="scientific">Aurantiacibacter marinus</name>
    <dbReference type="NCBI Taxonomy" id="874156"/>
    <lineage>
        <taxon>Bacteria</taxon>
        <taxon>Pseudomonadati</taxon>
        <taxon>Pseudomonadota</taxon>
        <taxon>Alphaproteobacteria</taxon>
        <taxon>Sphingomonadales</taxon>
        <taxon>Erythrobacteraceae</taxon>
        <taxon>Aurantiacibacter</taxon>
    </lineage>
</organism>